<accession>D7FWT8</accession>
<evidence type="ECO:0000313" key="2">
    <source>
        <dbReference type="EMBL" id="CBJ32176.1"/>
    </source>
</evidence>
<dbReference type="AlphaFoldDB" id="D7FWT8"/>
<evidence type="ECO:0000256" key="1">
    <source>
        <dbReference type="SAM" id="MobiDB-lite"/>
    </source>
</evidence>
<sequence length="80" mass="8755">MAVETPHNQPRLDKKGIIVGGGGGAQQHPRRQTIDTHDFDLSLVLPSRRKLFVAAFRRASLSDAVFPIECGGIDAHPHFV</sequence>
<organism evidence="2 3">
    <name type="scientific">Ectocarpus siliculosus</name>
    <name type="common">Brown alga</name>
    <name type="synonym">Conferva siliculosa</name>
    <dbReference type="NCBI Taxonomy" id="2880"/>
    <lineage>
        <taxon>Eukaryota</taxon>
        <taxon>Sar</taxon>
        <taxon>Stramenopiles</taxon>
        <taxon>Ochrophyta</taxon>
        <taxon>PX clade</taxon>
        <taxon>Phaeophyceae</taxon>
        <taxon>Ectocarpales</taxon>
        <taxon>Ectocarpaceae</taxon>
        <taxon>Ectocarpus</taxon>
    </lineage>
</organism>
<evidence type="ECO:0000313" key="3">
    <source>
        <dbReference type="Proteomes" id="UP000002630"/>
    </source>
</evidence>
<dbReference type="InParanoid" id="D7FWT8"/>
<name>D7FWT8_ECTSI</name>
<keyword evidence="3" id="KW-1185">Reference proteome</keyword>
<feature type="region of interest" description="Disordered" evidence="1">
    <location>
        <begin position="1"/>
        <end position="33"/>
    </location>
</feature>
<dbReference type="EMBL" id="FN648502">
    <property type="protein sequence ID" value="CBJ32176.1"/>
    <property type="molecule type" value="Genomic_DNA"/>
</dbReference>
<protein>
    <submittedName>
        <fullName evidence="2">Uncharacterized protein</fullName>
    </submittedName>
</protein>
<proteinExistence type="predicted"/>
<dbReference type="Proteomes" id="UP000002630">
    <property type="component" value="Linkage Group LG30"/>
</dbReference>
<dbReference type="EMBL" id="FN649755">
    <property type="protein sequence ID" value="CBJ32176.1"/>
    <property type="molecule type" value="Genomic_DNA"/>
</dbReference>
<reference evidence="2 3" key="1">
    <citation type="journal article" date="2010" name="Nature">
        <title>The Ectocarpus genome and the independent evolution of multicellularity in brown algae.</title>
        <authorList>
            <person name="Cock J.M."/>
            <person name="Sterck L."/>
            <person name="Rouze P."/>
            <person name="Scornet D."/>
            <person name="Allen A.E."/>
            <person name="Amoutzias G."/>
            <person name="Anthouard V."/>
            <person name="Artiguenave F."/>
            <person name="Aury J.M."/>
            <person name="Badger J.H."/>
            <person name="Beszteri B."/>
            <person name="Billiau K."/>
            <person name="Bonnet E."/>
            <person name="Bothwell J.H."/>
            <person name="Bowler C."/>
            <person name="Boyen C."/>
            <person name="Brownlee C."/>
            <person name="Carrano C.J."/>
            <person name="Charrier B."/>
            <person name="Cho G.Y."/>
            <person name="Coelho S.M."/>
            <person name="Collen J."/>
            <person name="Corre E."/>
            <person name="Da Silva C."/>
            <person name="Delage L."/>
            <person name="Delaroque N."/>
            <person name="Dittami S.M."/>
            <person name="Doulbeau S."/>
            <person name="Elias M."/>
            <person name="Farnham G."/>
            <person name="Gachon C.M."/>
            <person name="Gschloessl B."/>
            <person name="Heesch S."/>
            <person name="Jabbari K."/>
            <person name="Jubin C."/>
            <person name="Kawai H."/>
            <person name="Kimura K."/>
            <person name="Kloareg B."/>
            <person name="Kupper F.C."/>
            <person name="Lang D."/>
            <person name="Le Bail A."/>
            <person name="Leblanc C."/>
            <person name="Lerouge P."/>
            <person name="Lohr M."/>
            <person name="Lopez P.J."/>
            <person name="Martens C."/>
            <person name="Maumus F."/>
            <person name="Michel G."/>
            <person name="Miranda-Saavedra D."/>
            <person name="Morales J."/>
            <person name="Moreau H."/>
            <person name="Motomura T."/>
            <person name="Nagasato C."/>
            <person name="Napoli C.A."/>
            <person name="Nelson D.R."/>
            <person name="Nyvall-Collen P."/>
            <person name="Peters A.F."/>
            <person name="Pommier C."/>
            <person name="Potin P."/>
            <person name="Poulain J."/>
            <person name="Quesneville H."/>
            <person name="Read B."/>
            <person name="Rensing S.A."/>
            <person name="Ritter A."/>
            <person name="Rousvoal S."/>
            <person name="Samanta M."/>
            <person name="Samson G."/>
            <person name="Schroeder D.C."/>
            <person name="Segurens B."/>
            <person name="Strittmatter M."/>
            <person name="Tonon T."/>
            <person name="Tregear J.W."/>
            <person name="Valentin K."/>
            <person name="von Dassow P."/>
            <person name="Yamagishi T."/>
            <person name="Van de Peer Y."/>
            <person name="Wincker P."/>
        </authorList>
    </citation>
    <scope>NUCLEOTIDE SEQUENCE [LARGE SCALE GENOMIC DNA]</scope>
    <source>
        <strain evidence="3">Ec32 / CCAP1310/4</strain>
    </source>
</reference>
<gene>
    <name evidence="2" type="ORF">Esi_0313_0004</name>
</gene>